<evidence type="ECO:0000313" key="9">
    <source>
        <dbReference type="EMBL" id="ANY75619.1"/>
    </source>
</evidence>
<dbReference type="GO" id="GO:0022857">
    <property type="term" value="F:transmembrane transporter activity"/>
    <property type="evidence" value="ECO:0007669"/>
    <property type="project" value="InterPro"/>
</dbReference>
<feature type="transmembrane region" description="Helical" evidence="7">
    <location>
        <begin position="167"/>
        <end position="198"/>
    </location>
</feature>
<name>A0A1B2E6N6_9BACL</name>
<dbReference type="AlphaFoldDB" id="A0A1B2E6N6"/>
<dbReference type="GO" id="GO:0005886">
    <property type="term" value="C:plasma membrane"/>
    <property type="evidence" value="ECO:0007669"/>
    <property type="project" value="UniProtKB-SubCell"/>
</dbReference>
<accession>A0A1B2E6N6</accession>
<dbReference type="InterPro" id="IPR020846">
    <property type="entry name" value="MFS_dom"/>
</dbReference>
<feature type="transmembrane region" description="Helical" evidence="7">
    <location>
        <begin position="54"/>
        <end position="74"/>
    </location>
</feature>
<dbReference type="EMBL" id="CP016809">
    <property type="protein sequence ID" value="ANY75619.1"/>
    <property type="molecule type" value="Genomic_DNA"/>
</dbReference>
<gene>
    <name evidence="9" type="ORF">BBD41_25270</name>
</gene>
<keyword evidence="3" id="KW-1003">Cell membrane</keyword>
<evidence type="ECO:0000256" key="1">
    <source>
        <dbReference type="ARBA" id="ARBA00004651"/>
    </source>
</evidence>
<feature type="transmembrane region" description="Helical" evidence="7">
    <location>
        <begin position="330"/>
        <end position="350"/>
    </location>
</feature>
<evidence type="ECO:0000256" key="2">
    <source>
        <dbReference type="ARBA" id="ARBA00022448"/>
    </source>
</evidence>
<keyword evidence="5 7" id="KW-1133">Transmembrane helix</keyword>
<feature type="domain" description="Major facilitator superfamily (MFS) profile" evidence="8">
    <location>
        <begin position="240"/>
        <end position="425"/>
    </location>
</feature>
<dbReference type="RefSeq" id="WP_099479358.1">
    <property type="nucleotide sequence ID" value="NZ_CP016809.1"/>
</dbReference>
<evidence type="ECO:0000256" key="6">
    <source>
        <dbReference type="ARBA" id="ARBA00023136"/>
    </source>
</evidence>
<dbReference type="PROSITE" id="PS50850">
    <property type="entry name" value="MFS"/>
    <property type="match status" value="1"/>
</dbReference>
<feature type="transmembrane region" description="Helical" evidence="7">
    <location>
        <begin position="399"/>
        <end position="417"/>
    </location>
</feature>
<dbReference type="KEGG" id="pib:BBD41_25270"/>
<feature type="transmembrane region" description="Helical" evidence="7">
    <location>
        <begin position="270"/>
        <end position="295"/>
    </location>
</feature>
<dbReference type="InterPro" id="IPR011701">
    <property type="entry name" value="MFS"/>
</dbReference>
<evidence type="ECO:0000256" key="7">
    <source>
        <dbReference type="SAM" id="Phobius"/>
    </source>
</evidence>
<sequence length="425" mass="45844">MQNAAMLEKRGFSQLLPHKPYLLYLTAQAVTRFGDSLDSIAYSWMVYMLTGSELLMGSLFAFNFVPGLLFSLFTGTFVDRWLKKRVLIVIYLARGIMVSLTAFLFALGLLEVWHLFFITFINSTLECFSRPAEMSIVPRLLPHDKLMTGNSFSTSISRSAEFIGLSAAGALIALIGISGTILIDACTFLFAALIIAFMPNPEAAEAAREVTESPPAAEPARRTVLGDIREALAFVKQHALLLITTVLAMINNFCLAPLNVLQPVYVKETLGAGAGGMSVMGSSLLIGMVCCGIWMGRYGKSFKKSTLIIAGSILLGLSYFALGIPGNLPAFRIEAAAGCMFLAGVAVTILNTPISTYIMEVTPKALLGRVGALMSVLCTAAIPVGSFITGAIAEHQPPPILFMIMGIVMILPVMFLLRKKSFRAI</sequence>
<dbReference type="SUPFAM" id="SSF103473">
    <property type="entry name" value="MFS general substrate transporter"/>
    <property type="match status" value="1"/>
</dbReference>
<keyword evidence="4 7" id="KW-0812">Transmembrane</keyword>
<dbReference type="InterPro" id="IPR036259">
    <property type="entry name" value="MFS_trans_sf"/>
</dbReference>
<dbReference type="PANTHER" id="PTHR23513">
    <property type="entry name" value="INTEGRAL MEMBRANE EFFLUX PROTEIN-RELATED"/>
    <property type="match status" value="1"/>
</dbReference>
<feature type="transmembrane region" description="Helical" evidence="7">
    <location>
        <begin position="370"/>
        <end position="393"/>
    </location>
</feature>
<keyword evidence="2" id="KW-0813">Transport</keyword>
<reference evidence="9" key="1">
    <citation type="submission" date="2016-08" db="EMBL/GenBank/DDBJ databases">
        <title>Complete Genome Seqeunce of Paenibacillus sp. nov. IHBB 9852 from high altitute lake of Indian trans-Himalayas.</title>
        <authorList>
            <person name="Kiran S."/>
            <person name="Swarnkar M.K."/>
            <person name="Rana A."/>
            <person name="Tewari R."/>
            <person name="Gulati A."/>
        </authorList>
    </citation>
    <scope>NUCLEOTIDE SEQUENCE [LARGE SCALE GENOMIC DNA]</scope>
    <source>
        <strain evidence="9">IHBB 9852</strain>
    </source>
</reference>
<comment type="subcellular location">
    <subcellularLocation>
        <location evidence="1">Cell membrane</location>
        <topology evidence="1">Multi-pass membrane protein</topology>
    </subcellularLocation>
</comment>
<organism evidence="9">
    <name type="scientific">Paenibacillus ihbetae</name>
    <dbReference type="NCBI Taxonomy" id="1870820"/>
    <lineage>
        <taxon>Bacteria</taxon>
        <taxon>Bacillati</taxon>
        <taxon>Bacillota</taxon>
        <taxon>Bacilli</taxon>
        <taxon>Bacillales</taxon>
        <taxon>Paenibacillaceae</taxon>
        <taxon>Paenibacillus</taxon>
    </lineage>
</organism>
<evidence type="ECO:0000256" key="4">
    <source>
        <dbReference type="ARBA" id="ARBA00022692"/>
    </source>
</evidence>
<evidence type="ECO:0000256" key="3">
    <source>
        <dbReference type="ARBA" id="ARBA00022475"/>
    </source>
</evidence>
<feature type="transmembrane region" description="Helical" evidence="7">
    <location>
        <begin position="307"/>
        <end position="324"/>
    </location>
</feature>
<proteinExistence type="predicted"/>
<feature type="transmembrane region" description="Helical" evidence="7">
    <location>
        <begin position="86"/>
        <end position="110"/>
    </location>
</feature>
<dbReference type="CDD" id="cd06173">
    <property type="entry name" value="MFS_MefA_like"/>
    <property type="match status" value="1"/>
</dbReference>
<protein>
    <submittedName>
        <fullName evidence="9">MFS transporter</fullName>
    </submittedName>
</protein>
<evidence type="ECO:0000259" key="8">
    <source>
        <dbReference type="PROSITE" id="PS50850"/>
    </source>
</evidence>
<dbReference type="Pfam" id="PF07690">
    <property type="entry name" value="MFS_1"/>
    <property type="match status" value="1"/>
</dbReference>
<evidence type="ECO:0000256" key="5">
    <source>
        <dbReference type="ARBA" id="ARBA00022989"/>
    </source>
</evidence>
<dbReference type="Gene3D" id="1.20.1250.20">
    <property type="entry name" value="MFS general substrate transporter like domains"/>
    <property type="match status" value="1"/>
</dbReference>
<feature type="transmembrane region" description="Helical" evidence="7">
    <location>
        <begin position="239"/>
        <end position="258"/>
    </location>
</feature>
<keyword evidence="6 7" id="KW-0472">Membrane</keyword>
<dbReference type="PANTHER" id="PTHR23513:SF6">
    <property type="entry name" value="MAJOR FACILITATOR SUPERFAMILY ASSOCIATED DOMAIN-CONTAINING PROTEIN"/>
    <property type="match status" value="1"/>
</dbReference>